<name>A0A0D7AWE8_9AGAR</name>
<evidence type="ECO:0000256" key="6">
    <source>
        <dbReference type="ARBA" id="ARBA00022989"/>
    </source>
</evidence>
<keyword evidence="4 8" id="KW-0812">Transmembrane</keyword>
<feature type="transmembrane region" description="Helical" evidence="8">
    <location>
        <begin position="119"/>
        <end position="142"/>
    </location>
</feature>
<evidence type="ECO:0000256" key="3">
    <source>
        <dbReference type="ARBA" id="ARBA00020820"/>
    </source>
</evidence>
<dbReference type="EMBL" id="KN880757">
    <property type="protein sequence ID" value="KIY62683.1"/>
    <property type="molecule type" value="Genomic_DNA"/>
</dbReference>
<dbReference type="STRING" id="1314674.A0A0D7AWE8"/>
<evidence type="ECO:0000256" key="5">
    <source>
        <dbReference type="ARBA" id="ARBA00022824"/>
    </source>
</evidence>
<protein>
    <recommendedName>
        <fullName evidence="3">ER membrane protein complex subunit 4</fullName>
    </recommendedName>
</protein>
<organism evidence="9 10">
    <name type="scientific">Cylindrobasidium torrendii FP15055 ss-10</name>
    <dbReference type="NCBI Taxonomy" id="1314674"/>
    <lineage>
        <taxon>Eukaryota</taxon>
        <taxon>Fungi</taxon>
        <taxon>Dikarya</taxon>
        <taxon>Basidiomycota</taxon>
        <taxon>Agaricomycotina</taxon>
        <taxon>Agaricomycetes</taxon>
        <taxon>Agaricomycetidae</taxon>
        <taxon>Agaricales</taxon>
        <taxon>Marasmiineae</taxon>
        <taxon>Physalacriaceae</taxon>
        <taxon>Cylindrobasidium</taxon>
    </lineage>
</organism>
<dbReference type="InterPro" id="IPR009445">
    <property type="entry name" value="TMEM85/Emc4"/>
</dbReference>
<comment type="subcellular location">
    <subcellularLocation>
        <location evidence="1">Endoplasmic reticulum membrane</location>
        <topology evidence="1">Multi-pass membrane protein</topology>
    </subcellularLocation>
</comment>
<keyword evidence="7 8" id="KW-0472">Membrane</keyword>
<gene>
    <name evidence="9" type="ORF">CYLTODRAFT_361096</name>
</gene>
<keyword evidence="5" id="KW-0256">Endoplasmic reticulum</keyword>
<accession>A0A0D7AWE8</accession>
<reference evidence="9 10" key="1">
    <citation type="journal article" date="2015" name="Fungal Genet. Biol.">
        <title>Evolution of novel wood decay mechanisms in Agaricales revealed by the genome sequences of Fistulina hepatica and Cylindrobasidium torrendii.</title>
        <authorList>
            <person name="Floudas D."/>
            <person name="Held B.W."/>
            <person name="Riley R."/>
            <person name="Nagy L.G."/>
            <person name="Koehler G."/>
            <person name="Ransdell A.S."/>
            <person name="Younus H."/>
            <person name="Chow J."/>
            <person name="Chiniquy J."/>
            <person name="Lipzen A."/>
            <person name="Tritt A."/>
            <person name="Sun H."/>
            <person name="Haridas S."/>
            <person name="LaButti K."/>
            <person name="Ohm R.A."/>
            <person name="Kues U."/>
            <person name="Blanchette R.A."/>
            <person name="Grigoriev I.V."/>
            <person name="Minto R.E."/>
            <person name="Hibbett D.S."/>
        </authorList>
    </citation>
    <scope>NUCLEOTIDE SEQUENCE [LARGE SCALE GENOMIC DNA]</scope>
    <source>
        <strain evidence="9 10">FP15055 ss-10</strain>
    </source>
</reference>
<evidence type="ECO:0000313" key="9">
    <source>
        <dbReference type="EMBL" id="KIY62683.1"/>
    </source>
</evidence>
<evidence type="ECO:0000313" key="10">
    <source>
        <dbReference type="Proteomes" id="UP000054007"/>
    </source>
</evidence>
<keyword evidence="6 8" id="KW-1133">Transmembrane helix</keyword>
<dbReference type="GO" id="GO:0005789">
    <property type="term" value="C:endoplasmic reticulum membrane"/>
    <property type="evidence" value="ECO:0007669"/>
    <property type="project" value="UniProtKB-SubCell"/>
</dbReference>
<evidence type="ECO:0000256" key="1">
    <source>
        <dbReference type="ARBA" id="ARBA00004477"/>
    </source>
</evidence>
<dbReference type="Proteomes" id="UP000054007">
    <property type="component" value="Unassembled WGS sequence"/>
</dbReference>
<comment type="similarity">
    <text evidence="2">Belongs to the EMC4 family.</text>
</comment>
<evidence type="ECO:0000256" key="8">
    <source>
        <dbReference type="SAM" id="Phobius"/>
    </source>
</evidence>
<dbReference type="PANTHER" id="PTHR19315">
    <property type="entry name" value="ER MEMBRANE PROTEIN COMPLEX SUBUNIT 4"/>
    <property type="match status" value="1"/>
</dbReference>
<evidence type="ECO:0000256" key="2">
    <source>
        <dbReference type="ARBA" id="ARBA00007715"/>
    </source>
</evidence>
<dbReference type="Pfam" id="PF06417">
    <property type="entry name" value="EMC4"/>
    <property type="match status" value="1"/>
</dbReference>
<evidence type="ECO:0000256" key="4">
    <source>
        <dbReference type="ARBA" id="ARBA00022692"/>
    </source>
</evidence>
<evidence type="ECO:0000256" key="7">
    <source>
        <dbReference type="ARBA" id="ARBA00023136"/>
    </source>
</evidence>
<feature type="transmembrane region" description="Helical" evidence="8">
    <location>
        <begin position="71"/>
        <end position="93"/>
    </location>
</feature>
<proteinExistence type="inferred from homology"/>
<dbReference type="OrthoDB" id="369569at2759"/>
<keyword evidence="10" id="KW-1185">Reference proteome</keyword>
<sequence length="241" mass="26223">MSITLDYASLEAASKWRSLPPPPGFSKSLIKAAANKNAAAGQAPAAYDALKEKRAWDMAISPAKSLPMQAFMLYMSGSGVQIFSMGIVAMLLFSPFKNIAGINAAFAQFAPSGAPPHSFATLLLQKLVYIACNILTLAVGLYKCRQMGLLPLGTGDWLAFETRGNVRVHPFKGVNCAYQSAYSLPNYRYFRSLGIHPYFLLGVTPSSLRRSMPLARTQPSLSYTCQMSIVFSRGMVVSPQY</sequence>
<dbReference type="AlphaFoldDB" id="A0A0D7AWE8"/>